<proteinExistence type="inferred from homology"/>
<keyword evidence="3 7" id="KW-1133">Transmembrane helix</keyword>
<feature type="compositionally biased region" description="Gly residues" evidence="6">
    <location>
        <begin position="299"/>
        <end position="309"/>
    </location>
</feature>
<evidence type="ECO:0000256" key="3">
    <source>
        <dbReference type="ARBA" id="ARBA00022989"/>
    </source>
</evidence>
<feature type="region of interest" description="Disordered" evidence="6">
    <location>
        <begin position="295"/>
        <end position="325"/>
    </location>
</feature>
<reference evidence="9 10" key="1">
    <citation type="submission" date="2015-04" db="EMBL/GenBank/DDBJ databases">
        <authorList>
            <person name="Heijne W.H."/>
            <person name="Fedorova N.D."/>
            <person name="Nierman W.C."/>
            <person name="Vollebregt A.W."/>
            <person name="Zhao Z."/>
            <person name="Wu L."/>
            <person name="Kumar M."/>
            <person name="Stam H."/>
            <person name="van den Berg M.A."/>
            <person name="Pel H.J."/>
        </authorList>
    </citation>
    <scope>NUCLEOTIDE SEQUENCE [LARGE SCALE GENOMIC DNA]</scope>
    <source>
        <strain evidence="9 10">CBS 393.64</strain>
    </source>
</reference>
<dbReference type="PANTHER" id="PTHR33048:SF47">
    <property type="entry name" value="INTEGRAL MEMBRANE PROTEIN-RELATED"/>
    <property type="match status" value="1"/>
</dbReference>
<dbReference type="RefSeq" id="XP_013326367.1">
    <property type="nucleotide sequence ID" value="XM_013470913.1"/>
</dbReference>
<evidence type="ECO:0000256" key="6">
    <source>
        <dbReference type="SAM" id="MobiDB-lite"/>
    </source>
</evidence>
<feature type="transmembrane region" description="Helical" evidence="7">
    <location>
        <begin position="57"/>
        <end position="78"/>
    </location>
</feature>
<dbReference type="PANTHER" id="PTHR33048">
    <property type="entry name" value="PTH11-LIKE INTEGRAL MEMBRANE PROTEIN (AFU_ORTHOLOGUE AFUA_5G11245)"/>
    <property type="match status" value="1"/>
</dbReference>
<dbReference type="Pfam" id="PF20684">
    <property type="entry name" value="Fung_rhodopsin"/>
    <property type="match status" value="1"/>
</dbReference>
<evidence type="ECO:0000256" key="7">
    <source>
        <dbReference type="SAM" id="Phobius"/>
    </source>
</evidence>
<evidence type="ECO:0000256" key="1">
    <source>
        <dbReference type="ARBA" id="ARBA00004141"/>
    </source>
</evidence>
<dbReference type="GO" id="GO:0016020">
    <property type="term" value="C:membrane"/>
    <property type="evidence" value="ECO:0007669"/>
    <property type="project" value="UniProtKB-SubCell"/>
</dbReference>
<keyword evidence="4 7" id="KW-0472">Membrane</keyword>
<dbReference type="EMBL" id="LASV01000321">
    <property type="protein sequence ID" value="KKA19755.1"/>
    <property type="molecule type" value="Genomic_DNA"/>
</dbReference>
<dbReference type="OrthoDB" id="10017208at2759"/>
<keyword evidence="2 7" id="KW-0812">Transmembrane</keyword>
<evidence type="ECO:0000313" key="10">
    <source>
        <dbReference type="Proteomes" id="UP000053958"/>
    </source>
</evidence>
<comment type="similarity">
    <text evidence="5">Belongs to the SAT4 family.</text>
</comment>
<evidence type="ECO:0000313" key="9">
    <source>
        <dbReference type="EMBL" id="KKA19755.1"/>
    </source>
</evidence>
<feature type="domain" description="Rhodopsin" evidence="8">
    <location>
        <begin position="63"/>
        <end position="148"/>
    </location>
</feature>
<keyword evidence="10" id="KW-1185">Reference proteome</keyword>
<accession>A0A0F4YNU3</accession>
<dbReference type="InterPro" id="IPR049326">
    <property type="entry name" value="Rhodopsin_dom_fungi"/>
</dbReference>
<gene>
    <name evidence="9" type="ORF">T310_6247</name>
</gene>
<dbReference type="GeneID" id="25318557"/>
<comment type="caution">
    <text evidence="9">The sequence shown here is derived from an EMBL/GenBank/DDBJ whole genome shotgun (WGS) entry which is preliminary data.</text>
</comment>
<dbReference type="AlphaFoldDB" id="A0A0F4YNU3"/>
<dbReference type="InterPro" id="IPR052337">
    <property type="entry name" value="SAT4-like"/>
</dbReference>
<dbReference type="Proteomes" id="UP000053958">
    <property type="component" value="Unassembled WGS sequence"/>
</dbReference>
<evidence type="ECO:0000259" key="8">
    <source>
        <dbReference type="Pfam" id="PF20684"/>
    </source>
</evidence>
<comment type="subcellular location">
    <subcellularLocation>
        <location evidence="1">Membrane</location>
        <topology evidence="1">Multi-pass membrane protein</topology>
    </subcellularLocation>
</comment>
<name>A0A0F4YNU3_RASE3</name>
<feature type="transmembrane region" description="Helical" evidence="7">
    <location>
        <begin position="99"/>
        <end position="121"/>
    </location>
</feature>
<evidence type="ECO:0000256" key="2">
    <source>
        <dbReference type="ARBA" id="ARBA00022692"/>
    </source>
</evidence>
<evidence type="ECO:0000256" key="5">
    <source>
        <dbReference type="ARBA" id="ARBA00038359"/>
    </source>
</evidence>
<sequence length="340" mass="36043">MDTPPPQSARDKLLAGAGLQRSETASAICGFVLASAAVGARVAARRVSRTKWAADDWLVLAALAYFASIICYAVGVVLTKTSILLFYNRIFIAERFLYVASWAIGVVVVLYNLAMILTAAFGCIPFSKQWTGPAEEGTCIETKTPWTVLSESRHRLSHPHSPGQICLGAAHANDAEAAGDGGIPAGGDDLLTAAVSASSAPSESSYSNNYAGIWSFVELSVGVVAACLPTLGTLVARSNRRRMTDSLGKPWRWIRRRLPLSSGGGSAASACQQSHRSDLALADWSSDRQRIVWTSFAGPGRGSGSGSQAGGPLAEDKKDKNTAMTGIHVRSDIHQEFDFV</sequence>
<evidence type="ECO:0000256" key="4">
    <source>
        <dbReference type="ARBA" id="ARBA00023136"/>
    </source>
</evidence>
<organism evidence="9 10">
    <name type="scientific">Rasamsonia emersonii (strain ATCC 16479 / CBS 393.64 / IMI 116815)</name>
    <dbReference type="NCBI Taxonomy" id="1408163"/>
    <lineage>
        <taxon>Eukaryota</taxon>
        <taxon>Fungi</taxon>
        <taxon>Dikarya</taxon>
        <taxon>Ascomycota</taxon>
        <taxon>Pezizomycotina</taxon>
        <taxon>Eurotiomycetes</taxon>
        <taxon>Eurotiomycetidae</taxon>
        <taxon>Eurotiales</taxon>
        <taxon>Trichocomaceae</taxon>
        <taxon>Rasamsonia</taxon>
    </lineage>
</organism>
<feature type="transmembrane region" description="Helical" evidence="7">
    <location>
        <begin position="213"/>
        <end position="236"/>
    </location>
</feature>
<protein>
    <submittedName>
        <fullName evidence="9">Integral membrane protein Pth11-like protein</fullName>
    </submittedName>
</protein>